<dbReference type="AlphaFoldDB" id="A0A4P6PYC6"/>
<evidence type="ECO:0000313" key="2">
    <source>
        <dbReference type="Proteomes" id="UP000292235"/>
    </source>
</evidence>
<organism evidence="1 2">
    <name type="scientific">Streptomonospora litoralis</name>
    <dbReference type="NCBI Taxonomy" id="2498135"/>
    <lineage>
        <taxon>Bacteria</taxon>
        <taxon>Bacillati</taxon>
        <taxon>Actinomycetota</taxon>
        <taxon>Actinomycetes</taxon>
        <taxon>Streptosporangiales</taxon>
        <taxon>Nocardiopsidaceae</taxon>
        <taxon>Streptomonospora</taxon>
    </lineage>
</organism>
<name>A0A4P6PYC6_9ACTN</name>
<dbReference type="EMBL" id="CP036455">
    <property type="protein sequence ID" value="QBI53286.1"/>
    <property type="molecule type" value="Genomic_DNA"/>
</dbReference>
<proteinExistence type="predicted"/>
<dbReference type="RefSeq" id="WP_165498514.1">
    <property type="nucleotide sequence ID" value="NZ_CP036455.1"/>
</dbReference>
<evidence type="ECO:0000313" key="1">
    <source>
        <dbReference type="EMBL" id="QBI53286.1"/>
    </source>
</evidence>
<keyword evidence="2" id="KW-1185">Reference proteome</keyword>
<reference evidence="1 2" key="1">
    <citation type="submission" date="2019-02" db="EMBL/GenBank/DDBJ databases">
        <authorList>
            <person name="Khodamoradi S."/>
            <person name="Hahnke R.L."/>
            <person name="Kaempfer P."/>
            <person name="Schumann P."/>
            <person name="Rohde M."/>
            <person name="Steinert M."/>
            <person name="Luzhetskyy A."/>
            <person name="Wink J."/>
            <person name="Ruckert C."/>
        </authorList>
    </citation>
    <scope>NUCLEOTIDE SEQUENCE [LARGE SCALE GENOMIC DNA]</scope>
    <source>
        <strain evidence="1 2">M2</strain>
    </source>
</reference>
<protein>
    <submittedName>
        <fullName evidence="1">Uncharacterized protein</fullName>
    </submittedName>
</protein>
<dbReference type="Proteomes" id="UP000292235">
    <property type="component" value="Chromosome"/>
</dbReference>
<sequence>MNRPDDVGALTRSADIPYRSDFARKHYAEGEAKAILQVLDERNIEVPPGERSRILACTCEETLTSWLTRALTATSTDQLFR</sequence>
<dbReference type="KEGG" id="strr:EKD16_07450"/>
<accession>A0A4P6PYC6</accession>
<gene>
    <name evidence="1" type="ORF">EKD16_07450</name>
</gene>